<protein>
    <submittedName>
        <fullName evidence="1">Uncharacterized protein</fullName>
    </submittedName>
</protein>
<accession>A0A1Y4PUR9</accession>
<comment type="caution">
    <text evidence="1">The sequence shown here is derived from an EMBL/GenBank/DDBJ whole genome shotgun (WGS) entry which is preliminary data.</text>
</comment>
<dbReference type="EMBL" id="NFLB01000013">
    <property type="protein sequence ID" value="OUQ04262.1"/>
    <property type="molecule type" value="Genomic_DNA"/>
</dbReference>
<proteinExistence type="predicted"/>
<sequence length="432" mass="49732">MDLLIPLLIILVALITLYIFQNKKKKDASTSNIVKVKKKNNYLLPVQLDTDLFMIVNELSVIEQPTENKLVEIKDSKLISRINEAFPHIGQLVLNSQNLKNNLQTAQQINDFNNQYDGKLYEVIIPANTKLFNSKSMQGAVRGGYLDINKQTKQANFMPVDTLNVSDVNTVANLTTNAMNISSMIVGQYYMAQIDDKLGSIQDDISDIKNFLNDERISKIQQLVINVSVIIKHQDEISTNEAITDKELQKIYDYEEEAGNILAHVNKDISNIVTKESAKNFAEYKENTERLDKLLKEQEVLIKVMNQISSLKYILYHGSASTEYCYERFNIALNQSSVVKEQIQTYQNKETKAIEVDLEKARYRKSYFLDNVIQPVLGVIDENMNYINLEEILLNKIKMQVNNKKLPTIELNIYEEDTKLLIQDGKIYYKYQ</sequence>
<evidence type="ECO:0000313" key="2">
    <source>
        <dbReference type="Proteomes" id="UP000196258"/>
    </source>
</evidence>
<reference evidence="2" key="1">
    <citation type="submission" date="2017-04" db="EMBL/GenBank/DDBJ databases">
        <title>Function of individual gut microbiota members based on whole genome sequencing of pure cultures obtained from chicken caecum.</title>
        <authorList>
            <person name="Medvecky M."/>
            <person name="Cejkova D."/>
            <person name="Polansky O."/>
            <person name="Karasova D."/>
            <person name="Kubasova T."/>
            <person name="Cizek A."/>
            <person name="Rychlik I."/>
        </authorList>
    </citation>
    <scope>NUCLEOTIDE SEQUENCE [LARGE SCALE GENOMIC DNA]</scope>
    <source>
        <strain evidence="2">An149</strain>
    </source>
</reference>
<name>A0A1Y4PUR9_9FIRM</name>
<dbReference type="RefSeq" id="WP_087257645.1">
    <property type="nucleotide sequence ID" value="NZ_NFKY01000088.1"/>
</dbReference>
<evidence type="ECO:0000313" key="1">
    <source>
        <dbReference type="EMBL" id="OUQ04262.1"/>
    </source>
</evidence>
<dbReference type="AlphaFoldDB" id="A0A1Y4PUR9"/>
<organism evidence="1 2">
    <name type="scientific">Thomasclavelia spiroformis</name>
    <dbReference type="NCBI Taxonomy" id="29348"/>
    <lineage>
        <taxon>Bacteria</taxon>
        <taxon>Bacillati</taxon>
        <taxon>Bacillota</taxon>
        <taxon>Erysipelotrichia</taxon>
        <taxon>Erysipelotrichales</taxon>
        <taxon>Coprobacillaceae</taxon>
        <taxon>Thomasclavelia</taxon>
    </lineage>
</organism>
<dbReference type="Proteomes" id="UP000196258">
    <property type="component" value="Unassembled WGS sequence"/>
</dbReference>
<gene>
    <name evidence="1" type="ORF">B5E91_11240</name>
</gene>